<evidence type="ECO:0000259" key="5">
    <source>
        <dbReference type="Pfam" id="PF08386"/>
    </source>
</evidence>
<keyword evidence="3" id="KW-0378">Hydrolase</keyword>
<feature type="compositionally biased region" description="Low complexity" evidence="4">
    <location>
        <begin position="54"/>
        <end position="64"/>
    </location>
</feature>
<dbReference type="InterPro" id="IPR051601">
    <property type="entry name" value="Serine_prot/Carboxylest_S33"/>
</dbReference>
<dbReference type="InterPro" id="IPR029058">
    <property type="entry name" value="AB_hydrolase_fold"/>
</dbReference>
<organism evidence="6">
    <name type="scientific">freshwater metagenome</name>
    <dbReference type="NCBI Taxonomy" id="449393"/>
    <lineage>
        <taxon>unclassified sequences</taxon>
        <taxon>metagenomes</taxon>
        <taxon>ecological metagenomes</taxon>
    </lineage>
</organism>
<dbReference type="Gene3D" id="3.40.50.1820">
    <property type="entry name" value="alpha/beta hydrolase"/>
    <property type="match status" value="1"/>
</dbReference>
<evidence type="ECO:0000256" key="4">
    <source>
        <dbReference type="SAM" id="MobiDB-lite"/>
    </source>
</evidence>
<keyword evidence="2" id="KW-0732">Signal</keyword>
<dbReference type="SUPFAM" id="SSF53474">
    <property type="entry name" value="alpha/beta-Hydrolases"/>
    <property type="match status" value="1"/>
</dbReference>
<protein>
    <submittedName>
        <fullName evidence="6">Unannotated protein</fullName>
    </submittedName>
</protein>
<gene>
    <name evidence="6" type="ORF">UFOPK3046_02001</name>
</gene>
<evidence type="ECO:0000313" key="6">
    <source>
        <dbReference type="EMBL" id="CAB4825692.1"/>
    </source>
</evidence>
<proteinExistence type="inferred from homology"/>
<evidence type="ECO:0000256" key="1">
    <source>
        <dbReference type="ARBA" id="ARBA00010088"/>
    </source>
</evidence>
<sequence length="596" mass="61442">MSVACTPVRTLRGATVVLALVTLASSCSLGNSAESTSASKDSAQRTESSTAQKSLPPSSEQQPLSWTNCADDLAAAAGLECATLQVPIDPASPSGPTTELALIRQPSTGSASERIGSLVINPGGPGGSGLEFLTSAAAAFPSELTDAFDLVSFDPRGVAASSPVRCLDDAAAEEQLAGDLSPDTAEELSKAVADQKQFLASCRSNSAELLTHMSTADVAADLDQIRSALGDEKLTYLGFSYGTAIGAVYATLYPENSRALVLDGSVSPKSTSEEEALAQAQGFENTLANFVSACNADKGCALGPDAAAKIAATRNELNKKPVQVVTPSGTRTLGVDLFDIGLATALYDTSLWGTAAEAIRDINSGGGQLIFSLVDRQLGRQPDGSFDNSSAAQSMVSCADSTERPTAEQSQQAAERIQAAAPTFGQALGWATLSCLGWPMAANPLPEISGKGSPTVLVVGTLGDPATPYAWAEEMTAALESAVLLTYEGDGHTAFLRGGPCVDNAVVTYLIELTVPKVGTRCPNKEQDLSFGGLRDEVVSQLVEGGLPKKLAECVIDGVIKESGSAEFNRMVLEEDVEKLSQLVTAQTLGCASAGD</sequence>
<feature type="compositionally biased region" description="Polar residues" evidence="4">
    <location>
        <begin position="386"/>
        <end position="400"/>
    </location>
</feature>
<dbReference type="GO" id="GO:0016787">
    <property type="term" value="F:hydrolase activity"/>
    <property type="evidence" value="ECO:0007669"/>
    <property type="project" value="UniProtKB-KW"/>
</dbReference>
<evidence type="ECO:0000256" key="3">
    <source>
        <dbReference type="ARBA" id="ARBA00022801"/>
    </source>
</evidence>
<dbReference type="PANTHER" id="PTHR43248:SF29">
    <property type="entry name" value="TRIPEPTIDYL AMINOPEPTIDASE"/>
    <property type="match status" value="1"/>
</dbReference>
<dbReference type="EMBL" id="CAFAAQ010000268">
    <property type="protein sequence ID" value="CAB4825692.1"/>
    <property type="molecule type" value="Genomic_DNA"/>
</dbReference>
<feature type="domain" description="Peptidase S33 tripeptidyl aminopeptidase-like C-terminal" evidence="5">
    <location>
        <begin position="422"/>
        <end position="522"/>
    </location>
</feature>
<comment type="similarity">
    <text evidence="1">Belongs to the peptidase S33 family.</text>
</comment>
<dbReference type="InterPro" id="IPR013595">
    <property type="entry name" value="Pept_S33_TAP-like_C"/>
</dbReference>
<dbReference type="PANTHER" id="PTHR43248">
    <property type="entry name" value="2-SUCCINYL-6-HYDROXY-2,4-CYCLOHEXADIENE-1-CARBOXYLATE SYNTHASE"/>
    <property type="match status" value="1"/>
</dbReference>
<name>A0A6J6ZZ13_9ZZZZ</name>
<feature type="region of interest" description="Disordered" evidence="4">
    <location>
        <begin position="30"/>
        <end position="64"/>
    </location>
</feature>
<evidence type="ECO:0000256" key="2">
    <source>
        <dbReference type="ARBA" id="ARBA00022729"/>
    </source>
</evidence>
<feature type="region of interest" description="Disordered" evidence="4">
    <location>
        <begin position="382"/>
        <end position="407"/>
    </location>
</feature>
<reference evidence="6" key="1">
    <citation type="submission" date="2020-05" db="EMBL/GenBank/DDBJ databases">
        <authorList>
            <person name="Chiriac C."/>
            <person name="Salcher M."/>
            <person name="Ghai R."/>
            <person name="Kavagutti S V."/>
        </authorList>
    </citation>
    <scope>NUCLEOTIDE SEQUENCE</scope>
</reference>
<dbReference type="Pfam" id="PF08386">
    <property type="entry name" value="Abhydrolase_4"/>
    <property type="match status" value="1"/>
</dbReference>
<feature type="compositionally biased region" description="Polar residues" evidence="4">
    <location>
        <begin position="30"/>
        <end position="53"/>
    </location>
</feature>
<dbReference type="AlphaFoldDB" id="A0A6J6ZZ13"/>
<accession>A0A6J6ZZ13</accession>